<protein>
    <submittedName>
        <fullName evidence="2">Uncharacterized protein</fullName>
    </submittedName>
</protein>
<reference evidence="2" key="2">
    <citation type="submission" date="2020-11" db="EMBL/GenBank/DDBJ databases">
        <authorList>
            <person name="McCartney M.A."/>
            <person name="Auch B."/>
            <person name="Kono T."/>
            <person name="Mallez S."/>
            <person name="Becker A."/>
            <person name="Gohl D.M."/>
            <person name="Silverstein K.A.T."/>
            <person name="Koren S."/>
            <person name="Bechman K.B."/>
            <person name="Herman A."/>
            <person name="Abrahante J.E."/>
            <person name="Garbe J."/>
        </authorList>
    </citation>
    <scope>NUCLEOTIDE SEQUENCE</scope>
    <source>
        <strain evidence="2">Duluth1</strain>
        <tissue evidence="2">Whole animal</tissue>
    </source>
</reference>
<dbReference type="CDD" id="cd16021">
    <property type="entry name" value="ALP_like"/>
    <property type="match status" value="1"/>
</dbReference>
<keyword evidence="1" id="KW-0472">Membrane</keyword>
<dbReference type="InterPro" id="IPR017850">
    <property type="entry name" value="Alkaline_phosphatase_core_sf"/>
</dbReference>
<evidence type="ECO:0000256" key="1">
    <source>
        <dbReference type="SAM" id="Phobius"/>
    </source>
</evidence>
<keyword evidence="1" id="KW-1133">Transmembrane helix</keyword>
<reference evidence="2" key="1">
    <citation type="journal article" date="2019" name="bioRxiv">
        <title>The Genome of the Zebra Mussel, Dreissena polymorpha: A Resource for Invasive Species Research.</title>
        <authorList>
            <person name="McCartney M.A."/>
            <person name="Auch B."/>
            <person name="Kono T."/>
            <person name="Mallez S."/>
            <person name="Zhang Y."/>
            <person name="Obille A."/>
            <person name="Becker A."/>
            <person name="Abrahante J.E."/>
            <person name="Garbe J."/>
            <person name="Badalamenti J.P."/>
            <person name="Herman A."/>
            <person name="Mangelson H."/>
            <person name="Liachko I."/>
            <person name="Sullivan S."/>
            <person name="Sone E.D."/>
            <person name="Koren S."/>
            <person name="Silverstein K.A.T."/>
            <person name="Beckman K.B."/>
            <person name="Gohl D.M."/>
        </authorList>
    </citation>
    <scope>NUCLEOTIDE SEQUENCE</scope>
    <source>
        <strain evidence="2">Duluth1</strain>
        <tissue evidence="2">Whole animal</tissue>
    </source>
</reference>
<comment type="caution">
    <text evidence="2">The sequence shown here is derived from an EMBL/GenBank/DDBJ whole genome shotgun (WGS) entry which is preliminary data.</text>
</comment>
<dbReference type="AlphaFoldDB" id="A0A9D4RAP3"/>
<accession>A0A9D4RAP3</accession>
<feature type="transmembrane region" description="Helical" evidence="1">
    <location>
        <begin position="12"/>
        <end position="31"/>
    </location>
</feature>
<evidence type="ECO:0000313" key="2">
    <source>
        <dbReference type="EMBL" id="KAH3861406.1"/>
    </source>
</evidence>
<dbReference type="Pfam" id="PF02995">
    <property type="entry name" value="DUF229"/>
    <property type="match status" value="1"/>
</dbReference>
<evidence type="ECO:0000313" key="3">
    <source>
        <dbReference type="Proteomes" id="UP000828390"/>
    </source>
</evidence>
<dbReference type="PANTHER" id="PTHR10974">
    <property type="entry name" value="FI08016P-RELATED"/>
    <property type="match status" value="1"/>
</dbReference>
<organism evidence="2 3">
    <name type="scientific">Dreissena polymorpha</name>
    <name type="common">Zebra mussel</name>
    <name type="synonym">Mytilus polymorpha</name>
    <dbReference type="NCBI Taxonomy" id="45954"/>
    <lineage>
        <taxon>Eukaryota</taxon>
        <taxon>Metazoa</taxon>
        <taxon>Spiralia</taxon>
        <taxon>Lophotrochozoa</taxon>
        <taxon>Mollusca</taxon>
        <taxon>Bivalvia</taxon>
        <taxon>Autobranchia</taxon>
        <taxon>Heteroconchia</taxon>
        <taxon>Euheterodonta</taxon>
        <taxon>Imparidentia</taxon>
        <taxon>Neoheterodontei</taxon>
        <taxon>Myida</taxon>
        <taxon>Dreissenoidea</taxon>
        <taxon>Dreissenidae</taxon>
        <taxon>Dreissena</taxon>
    </lineage>
</organism>
<keyword evidence="3" id="KW-1185">Reference proteome</keyword>
<proteinExistence type="predicted"/>
<sequence>MFGIFGSISKRIFFVLICVCGCLLIILYSVGDDMDTFGLDLLDLYAPINDTDVHTPCTIKPLDPWDISLKPYIEEPSALLCSDRFDLFYVQEDGMLTVNKSVAQTYNTDIKKWTCYYQCIERLLGDLNLKFGDKVEFSSPVRIDSHLFRITCHLKSSFIPSVVYDMAHFNPFFSRYPNETNTIHNETASTPSVIIVGLDSTSRSHAVRNLPKSMTFLLEDIKAYDFIGYRKVGLNTYPNLIPLLTGKGHGEFPEFSSNAAYADDMPFLWNEEFAKQMSTFFAEDRSDISTFNLGKRGFFKVPTDFYIRPYLLAMQIFQPVLISKVAKPDSYCYGRRGFFDLMLEYLKGFLMKYKGKQTFAFLWENSISHDTFNSLKRGDDLLLEFLQWIKRERNLDNTLFIVLSDHGFRIDGASLTHIGRAENSNPLLMVHVPRNYRENKTIDQILSRNTKQLLTPYDIYQTLYDFLANNSSIERDVQKNLVRRSIFRPIPSTRTCADAGLDATHCTCTERVPVSCDSPVVKLLALRLVDELNKLLEKESRCAVLTLQNITEASVHYTLKNDANIPVGLQKTWQSVKHQNRFRSAHDLDRTSGRYSILFYTQPGSGYYEGLIDFTQFGSGDKMAVIGEPARLNKYGNQSHCVHNSELRTFCFCKDLLQ</sequence>
<keyword evidence="1" id="KW-0812">Transmembrane</keyword>
<dbReference type="Gene3D" id="3.40.720.10">
    <property type="entry name" value="Alkaline Phosphatase, subunit A"/>
    <property type="match status" value="1"/>
</dbReference>
<dbReference type="SUPFAM" id="SSF53649">
    <property type="entry name" value="Alkaline phosphatase-like"/>
    <property type="match status" value="1"/>
</dbReference>
<dbReference type="FunFam" id="3.40.720.10:FF:000017">
    <property type="entry name" value="Predicted protein"/>
    <property type="match status" value="1"/>
</dbReference>
<gene>
    <name evidence="2" type="ORF">DPMN_024334</name>
</gene>
<dbReference type="EMBL" id="JAIWYP010000002">
    <property type="protein sequence ID" value="KAH3861406.1"/>
    <property type="molecule type" value="Genomic_DNA"/>
</dbReference>
<dbReference type="Proteomes" id="UP000828390">
    <property type="component" value="Unassembled WGS sequence"/>
</dbReference>
<dbReference type="GO" id="GO:0005615">
    <property type="term" value="C:extracellular space"/>
    <property type="evidence" value="ECO:0007669"/>
    <property type="project" value="TreeGrafter"/>
</dbReference>
<name>A0A9D4RAP3_DREPO</name>
<dbReference type="PANTHER" id="PTHR10974:SF1">
    <property type="entry name" value="FI08016P-RELATED"/>
    <property type="match status" value="1"/>
</dbReference>
<dbReference type="InterPro" id="IPR004245">
    <property type="entry name" value="DUF229"/>
</dbReference>